<dbReference type="InterPro" id="IPR001633">
    <property type="entry name" value="EAL_dom"/>
</dbReference>
<feature type="domain" description="EAL" evidence="1">
    <location>
        <begin position="358"/>
        <end position="612"/>
    </location>
</feature>
<evidence type="ECO:0000313" key="3">
    <source>
        <dbReference type="Proteomes" id="UP000647183"/>
    </source>
</evidence>
<name>A0ABR8UHQ9_9GAMM</name>
<dbReference type="SUPFAM" id="SSF55781">
    <property type="entry name" value="GAF domain-like"/>
    <property type="match status" value="1"/>
</dbReference>
<dbReference type="SMART" id="SM00065">
    <property type="entry name" value="GAF"/>
    <property type="match status" value="1"/>
</dbReference>
<dbReference type="Gene3D" id="3.30.70.270">
    <property type="match status" value="1"/>
</dbReference>
<dbReference type="InterPro" id="IPR003018">
    <property type="entry name" value="GAF"/>
</dbReference>
<sequence length="612" mass="66244">MQERCAEAPPVDDGSSARRHNQALVALARQCWTGRQSLEWALARICETSAEVLEVDRVNVWRLHPAHGVLRCIHAYDRRSGEHNYPGYDEALDADSEYGRRLDEVRVIDAADVHRDRGLSTLRGYFDRHQVASLLDAPVRGEGALVGVVCHEQIGRPRAWSAVEQAFAASIGDYVAMVTEIHRRHEAERRLRYLELHDAQTNLPNRDHLLEVAHSALRPAGSGEPAITAIHLQVDCGDDDRGAALVAVAAALREGLGEEATLARVRDDAFALVPHRSLREADALALAGRCVELVERAGGGRGGLRAVAGIAFSHDLAAPSADMLLRNAELASHRARSLGRLDRCEVFDAGRHRALVERMHLERALREAHQEGRLHVHYQPLARLVDGSFVGAEALLRWRDDVGQWRPTGEFIDVAEASGLIVPLGRWLLGVACHAAAAWPSSASGPLTLAVNISARQLEQPGLVDDVAAALEASGLAPGRLWLELTETALLADAPFAIATLERLRELGVQVALDDFGTGQSSLARLRHLPIDGLKVDRSFVAGLPGDPLDMAILAAIATVAAKAGLKVVAEGIERAEQVQAVMDCGIALGQGYHFGRPVPEAELRSIFSLQG</sequence>
<dbReference type="InterPro" id="IPR043128">
    <property type="entry name" value="Rev_trsase/Diguanyl_cyclase"/>
</dbReference>
<dbReference type="SUPFAM" id="SSF141868">
    <property type="entry name" value="EAL domain-like"/>
    <property type="match status" value="1"/>
</dbReference>
<dbReference type="CDD" id="cd01948">
    <property type="entry name" value="EAL"/>
    <property type="match status" value="1"/>
</dbReference>
<dbReference type="RefSeq" id="WP_191728763.1">
    <property type="nucleotide sequence ID" value="NZ_JACSQJ010000002.1"/>
</dbReference>
<organism evidence="2 3">
    <name type="scientific">Luteimonas colneyensis</name>
    <dbReference type="NCBI Taxonomy" id="2762230"/>
    <lineage>
        <taxon>Bacteria</taxon>
        <taxon>Pseudomonadati</taxon>
        <taxon>Pseudomonadota</taxon>
        <taxon>Gammaproteobacteria</taxon>
        <taxon>Lysobacterales</taxon>
        <taxon>Lysobacteraceae</taxon>
        <taxon>Luteimonas</taxon>
    </lineage>
</organism>
<accession>A0ABR8UHQ9</accession>
<dbReference type="Gene3D" id="3.20.20.450">
    <property type="entry name" value="EAL domain"/>
    <property type="match status" value="1"/>
</dbReference>
<reference evidence="2 3" key="1">
    <citation type="submission" date="2020-08" db="EMBL/GenBank/DDBJ databases">
        <title>A Genomic Blueprint of the Chicken Gut Microbiome.</title>
        <authorList>
            <person name="Gilroy R."/>
            <person name="Ravi A."/>
            <person name="Getino M."/>
            <person name="Pursley I."/>
            <person name="Horton D.L."/>
            <person name="Alikhan N.-F."/>
            <person name="Baker D."/>
            <person name="Gharbi K."/>
            <person name="Hall N."/>
            <person name="Watson M."/>
            <person name="Adriaenssens E.M."/>
            <person name="Foster-Nyarko E."/>
            <person name="Jarju S."/>
            <person name="Secka A."/>
            <person name="Antonio M."/>
            <person name="Oren A."/>
            <person name="Chaudhuri R."/>
            <person name="La Ragione R.M."/>
            <person name="Hildebrand F."/>
            <person name="Pallen M.J."/>
        </authorList>
    </citation>
    <scope>NUCLEOTIDE SEQUENCE [LARGE SCALE GENOMIC DNA]</scope>
    <source>
        <strain evidence="2 3">Sa2BVA3</strain>
    </source>
</reference>
<gene>
    <name evidence="2" type="ORF">H9645_05760</name>
</gene>
<dbReference type="PROSITE" id="PS50883">
    <property type="entry name" value="EAL"/>
    <property type="match status" value="1"/>
</dbReference>
<dbReference type="Pfam" id="PF01590">
    <property type="entry name" value="GAF"/>
    <property type="match status" value="1"/>
</dbReference>
<evidence type="ECO:0000259" key="1">
    <source>
        <dbReference type="PROSITE" id="PS50883"/>
    </source>
</evidence>
<dbReference type="SMART" id="SM00267">
    <property type="entry name" value="GGDEF"/>
    <property type="match status" value="1"/>
</dbReference>
<dbReference type="Proteomes" id="UP000647183">
    <property type="component" value="Unassembled WGS sequence"/>
</dbReference>
<dbReference type="Gene3D" id="3.30.450.40">
    <property type="match status" value="1"/>
</dbReference>
<evidence type="ECO:0000313" key="2">
    <source>
        <dbReference type="EMBL" id="MBD7987531.1"/>
    </source>
</evidence>
<dbReference type="SMART" id="SM00052">
    <property type="entry name" value="EAL"/>
    <property type="match status" value="1"/>
</dbReference>
<dbReference type="EMBL" id="JACSQJ010000002">
    <property type="protein sequence ID" value="MBD7987531.1"/>
    <property type="molecule type" value="Genomic_DNA"/>
</dbReference>
<dbReference type="InterPro" id="IPR050706">
    <property type="entry name" value="Cyclic-di-GMP_PDE-like"/>
</dbReference>
<dbReference type="PANTHER" id="PTHR33121:SF70">
    <property type="entry name" value="SIGNALING PROTEIN YKOW"/>
    <property type="match status" value="1"/>
</dbReference>
<comment type="caution">
    <text evidence="2">The sequence shown here is derived from an EMBL/GenBank/DDBJ whole genome shotgun (WGS) entry which is preliminary data.</text>
</comment>
<proteinExistence type="predicted"/>
<dbReference type="PANTHER" id="PTHR33121">
    <property type="entry name" value="CYCLIC DI-GMP PHOSPHODIESTERASE PDEF"/>
    <property type="match status" value="1"/>
</dbReference>
<dbReference type="InterPro" id="IPR029016">
    <property type="entry name" value="GAF-like_dom_sf"/>
</dbReference>
<dbReference type="InterPro" id="IPR000160">
    <property type="entry name" value="GGDEF_dom"/>
</dbReference>
<dbReference type="Pfam" id="PF00563">
    <property type="entry name" value="EAL"/>
    <property type="match status" value="1"/>
</dbReference>
<dbReference type="SUPFAM" id="SSF55073">
    <property type="entry name" value="Nucleotide cyclase"/>
    <property type="match status" value="1"/>
</dbReference>
<protein>
    <submittedName>
        <fullName evidence="2">Sensor domain-containing phosphodiesterase</fullName>
    </submittedName>
</protein>
<dbReference type="InterPro" id="IPR029787">
    <property type="entry name" value="Nucleotide_cyclase"/>
</dbReference>
<keyword evidence="3" id="KW-1185">Reference proteome</keyword>
<dbReference type="InterPro" id="IPR035919">
    <property type="entry name" value="EAL_sf"/>
</dbReference>